<evidence type="ECO:0000256" key="1">
    <source>
        <dbReference type="ARBA" id="ARBA00023186"/>
    </source>
</evidence>
<dbReference type="PRINTS" id="PR00625">
    <property type="entry name" value="JDOMAIN"/>
</dbReference>
<feature type="domain" description="J" evidence="3">
    <location>
        <begin position="199"/>
        <end position="263"/>
    </location>
</feature>
<gene>
    <name evidence="4" type="primary">djlA</name>
    <name evidence="4" type="ORF">MSP8886_01023</name>
</gene>
<dbReference type="STRING" id="1792290.MSP8886_01023"/>
<dbReference type="SMART" id="SM00271">
    <property type="entry name" value="DnaJ"/>
    <property type="match status" value="1"/>
</dbReference>
<dbReference type="SUPFAM" id="SSF46565">
    <property type="entry name" value="Chaperone J-domain"/>
    <property type="match status" value="1"/>
</dbReference>
<dbReference type="PANTHER" id="PTHR24074">
    <property type="entry name" value="CO-CHAPERONE PROTEIN DJLA"/>
    <property type="match status" value="1"/>
</dbReference>
<dbReference type="AlphaFoldDB" id="A0A1A8T9C5"/>
<organism evidence="4 5">
    <name type="scientific">Marinomonas spartinae</name>
    <dbReference type="NCBI Taxonomy" id="1792290"/>
    <lineage>
        <taxon>Bacteria</taxon>
        <taxon>Pseudomonadati</taxon>
        <taxon>Pseudomonadota</taxon>
        <taxon>Gammaproteobacteria</taxon>
        <taxon>Oceanospirillales</taxon>
        <taxon>Oceanospirillaceae</taxon>
        <taxon>Marinomonas</taxon>
    </lineage>
</organism>
<dbReference type="CDD" id="cd06257">
    <property type="entry name" value="DnaJ"/>
    <property type="match status" value="1"/>
</dbReference>
<dbReference type="Proteomes" id="UP000092544">
    <property type="component" value="Unassembled WGS sequence"/>
</dbReference>
<protein>
    <submittedName>
        <fullName evidence="4">DnaJ-like protein DjlA</fullName>
    </submittedName>
</protein>
<dbReference type="Gene3D" id="1.10.287.110">
    <property type="entry name" value="DnaJ domain"/>
    <property type="match status" value="1"/>
</dbReference>
<sequence length="263" mass="29184">MWKLVGAILGTLLMGFLGGLIGLIVGAMLDRGQRGGAFMGAGTRSNIRQQQEVFFRTLFLLMGRLAKSDGRVTEEEIQLAQAVMQRLRLSPAAQEQARQFFNEGKSASFDLTAVLTQFRDVVGPGDLTRTLIEILLISAYSDGHFSVEEKSLVSQVCAYLGVSVAEFEALHIQVKQQTHFRQGYQSSANAQDSKDLLKAAYDVLGVKAEMSDAEIKKAYRKLMSQNHPDKLSAKGLPDEMIEHAKERTQEIQAAYELIRKSRK</sequence>
<name>A0A1A8T9C5_9GAMM</name>
<evidence type="ECO:0000313" key="4">
    <source>
        <dbReference type="EMBL" id="SBS27997.1"/>
    </source>
</evidence>
<dbReference type="InterPro" id="IPR001623">
    <property type="entry name" value="DnaJ_domain"/>
</dbReference>
<keyword evidence="1" id="KW-0143">Chaperone</keyword>
<accession>A0A1A8T9C5</accession>
<keyword evidence="2" id="KW-0812">Transmembrane</keyword>
<reference evidence="4 5" key="1">
    <citation type="submission" date="2016-06" db="EMBL/GenBank/DDBJ databases">
        <authorList>
            <person name="Kjaerup R.B."/>
            <person name="Dalgaard T.S."/>
            <person name="Juul-Madsen H.R."/>
        </authorList>
    </citation>
    <scope>NUCLEOTIDE SEQUENCE [LARGE SCALE GENOMIC DNA]</scope>
    <source>
        <strain evidence="4 5">CECT 8886</strain>
    </source>
</reference>
<dbReference type="InterPro" id="IPR007791">
    <property type="entry name" value="DjlA_N"/>
</dbReference>
<dbReference type="InterPro" id="IPR036869">
    <property type="entry name" value="J_dom_sf"/>
</dbReference>
<dbReference type="Gene3D" id="1.10.3680.10">
    <property type="entry name" value="TerB-like"/>
    <property type="match status" value="1"/>
</dbReference>
<dbReference type="InterPro" id="IPR029024">
    <property type="entry name" value="TerB-like"/>
</dbReference>
<keyword evidence="5" id="KW-1185">Reference proteome</keyword>
<dbReference type="Pfam" id="PF05099">
    <property type="entry name" value="TerB"/>
    <property type="match status" value="1"/>
</dbReference>
<dbReference type="CDD" id="cd07316">
    <property type="entry name" value="terB_like_DjlA"/>
    <property type="match status" value="1"/>
</dbReference>
<dbReference type="EMBL" id="FLOB01000002">
    <property type="protein sequence ID" value="SBS27997.1"/>
    <property type="molecule type" value="Genomic_DNA"/>
</dbReference>
<keyword evidence="2" id="KW-0472">Membrane</keyword>
<dbReference type="InterPro" id="IPR050817">
    <property type="entry name" value="DjlA_DnaK_co-chaperone"/>
</dbReference>
<proteinExistence type="predicted"/>
<dbReference type="SUPFAM" id="SSF158682">
    <property type="entry name" value="TerB-like"/>
    <property type="match status" value="1"/>
</dbReference>
<dbReference type="PROSITE" id="PS50076">
    <property type="entry name" value="DNAJ_2"/>
    <property type="match status" value="1"/>
</dbReference>
<evidence type="ECO:0000313" key="5">
    <source>
        <dbReference type="Proteomes" id="UP000092544"/>
    </source>
</evidence>
<keyword evidence="2" id="KW-1133">Transmembrane helix</keyword>
<feature type="transmembrane region" description="Helical" evidence="2">
    <location>
        <begin position="6"/>
        <end position="29"/>
    </location>
</feature>
<dbReference type="OrthoDB" id="9782583at2"/>
<evidence type="ECO:0000259" key="3">
    <source>
        <dbReference type="PROSITE" id="PS50076"/>
    </source>
</evidence>
<dbReference type="RefSeq" id="WP_067013403.1">
    <property type="nucleotide sequence ID" value="NZ_FLOB01000002.1"/>
</dbReference>
<dbReference type="NCBIfam" id="NF006948">
    <property type="entry name" value="PRK09430.1"/>
    <property type="match status" value="1"/>
</dbReference>
<evidence type="ECO:0000256" key="2">
    <source>
        <dbReference type="SAM" id="Phobius"/>
    </source>
</evidence>
<dbReference type="Pfam" id="PF00226">
    <property type="entry name" value="DnaJ"/>
    <property type="match status" value="1"/>
</dbReference>